<protein>
    <submittedName>
        <fullName evidence="2">Uncharacterized protein</fullName>
    </submittedName>
</protein>
<organism evidence="2 3">
    <name type="scientific">Vespula maculifrons</name>
    <name type="common">Eastern yellow jacket</name>
    <name type="synonym">Wasp</name>
    <dbReference type="NCBI Taxonomy" id="7453"/>
    <lineage>
        <taxon>Eukaryota</taxon>
        <taxon>Metazoa</taxon>
        <taxon>Ecdysozoa</taxon>
        <taxon>Arthropoda</taxon>
        <taxon>Hexapoda</taxon>
        <taxon>Insecta</taxon>
        <taxon>Pterygota</taxon>
        <taxon>Neoptera</taxon>
        <taxon>Endopterygota</taxon>
        <taxon>Hymenoptera</taxon>
        <taxon>Apocrita</taxon>
        <taxon>Aculeata</taxon>
        <taxon>Vespoidea</taxon>
        <taxon>Vespidae</taxon>
        <taxon>Vespinae</taxon>
        <taxon>Vespula</taxon>
    </lineage>
</organism>
<dbReference type="EMBL" id="JAYRBN010000065">
    <property type="protein sequence ID" value="KAL2737357.1"/>
    <property type="molecule type" value="Genomic_DNA"/>
</dbReference>
<keyword evidence="3" id="KW-1185">Reference proteome</keyword>
<dbReference type="Proteomes" id="UP001607303">
    <property type="component" value="Unassembled WGS sequence"/>
</dbReference>
<feature type="compositionally biased region" description="Pro residues" evidence="1">
    <location>
        <begin position="78"/>
        <end position="95"/>
    </location>
</feature>
<reference evidence="2 3" key="1">
    <citation type="journal article" date="2024" name="Ann. Entomol. Soc. Am.">
        <title>Genomic analyses of the southern and eastern yellowjacket wasps (Hymenoptera: Vespidae) reveal evolutionary signatures of social life.</title>
        <authorList>
            <person name="Catto M.A."/>
            <person name="Caine P.B."/>
            <person name="Orr S.E."/>
            <person name="Hunt B.G."/>
            <person name="Goodisman M.A.D."/>
        </authorList>
    </citation>
    <scope>NUCLEOTIDE SEQUENCE [LARGE SCALE GENOMIC DNA]</scope>
    <source>
        <strain evidence="2">232</strain>
        <tissue evidence="2">Head and thorax</tissue>
    </source>
</reference>
<accession>A0ABD2BX52</accession>
<feature type="region of interest" description="Disordered" evidence="1">
    <location>
        <begin position="51"/>
        <end position="136"/>
    </location>
</feature>
<evidence type="ECO:0000313" key="2">
    <source>
        <dbReference type="EMBL" id="KAL2737357.1"/>
    </source>
</evidence>
<sequence length="136" mass="15026">MNLIKKNIHENSKLEILFVPITSINFVRVINNSNIRSDQLENLENLQVKVIRGPAGPEGRLPFSPPPPATTTTTTVLLPPPPPPSSPPPSTPPPAAHLSRGGTKDSIEFERKFPCNVERGRDHLRTDHKRGTTFLD</sequence>
<comment type="caution">
    <text evidence="2">The sequence shown here is derived from an EMBL/GenBank/DDBJ whole genome shotgun (WGS) entry which is preliminary data.</text>
</comment>
<feature type="compositionally biased region" description="Basic and acidic residues" evidence="1">
    <location>
        <begin position="102"/>
        <end position="125"/>
    </location>
</feature>
<proteinExistence type="predicted"/>
<gene>
    <name evidence="2" type="ORF">V1477_012313</name>
</gene>
<name>A0ABD2BX52_VESMC</name>
<evidence type="ECO:0000313" key="3">
    <source>
        <dbReference type="Proteomes" id="UP001607303"/>
    </source>
</evidence>
<evidence type="ECO:0000256" key="1">
    <source>
        <dbReference type="SAM" id="MobiDB-lite"/>
    </source>
</evidence>
<dbReference type="AlphaFoldDB" id="A0ABD2BX52"/>